<evidence type="ECO:0000313" key="1">
    <source>
        <dbReference type="EMBL" id="VCW84043.1"/>
    </source>
</evidence>
<dbReference type="Proteomes" id="UP000269945">
    <property type="component" value="Unassembled WGS sequence"/>
</dbReference>
<protein>
    <submittedName>
        <fullName evidence="1">Uncharacterized protein</fullName>
    </submittedName>
</protein>
<reference evidence="1 2" key="1">
    <citation type="submission" date="2018-10" db="EMBL/GenBank/DDBJ databases">
        <authorList>
            <person name="Ekblom R."/>
            <person name="Jareborg N."/>
        </authorList>
    </citation>
    <scope>NUCLEOTIDE SEQUENCE [LARGE SCALE GENOMIC DNA]</scope>
    <source>
        <tissue evidence="1">Muscle</tissue>
    </source>
</reference>
<evidence type="ECO:0000313" key="2">
    <source>
        <dbReference type="Proteomes" id="UP000269945"/>
    </source>
</evidence>
<sequence length="101" mass="11753">MGPRLRRLGIKCQSPTFAYLGFLCGRETPLSLLSAFSHPHLHPSDCLFCPCRSYTQRNACMLWVRGPWAWKSEPRTRTCWIWWVCCMTRRLCFAALLSEPS</sequence>
<keyword evidence="2" id="KW-1185">Reference proteome</keyword>
<name>A0A9X9Q027_GULGU</name>
<dbReference type="AlphaFoldDB" id="A0A9X9Q027"/>
<organism evidence="1 2">
    <name type="scientific">Gulo gulo</name>
    <name type="common">Wolverine</name>
    <name type="synonym">Gluton</name>
    <dbReference type="NCBI Taxonomy" id="48420"/>
    <lineage>
        <taxon>Eukaryota</taxon>
        <taxon>Metazoa</taxon>
        <taxon>Chordata</taxon>
        <taxon>Craniata</taxon>
        <taxon>Vertebrata</taxon>
        <taxon>Euteleostomi</taxon>
        <taxon>Mammalia</taxon>
        <taxon>Eutheria</taxon>
        <taxon>Laurasiatheria</taxon>
        <taxon>Carnivora</taxon>
        <taxon>Caniformia</taxon>
        <taxon>Musteloidea</taxon>
        <taxon>Mustelidae</taxon>
        <taxon>Guloninae</taxon>
        <taxon>Gulo</taxon>
    </lineage>
</organism>
<proteinExistence type="predicted"/>
<accession>A0A9X9Q027</accession>
<dbReference type="EMBL" id="CYRY02013396">
    <property type="protein sequence ID" value="VCW84043.1"/>
    <property type="molecule type" value="Genomic_DNA"/>
</dbReference>
<comment type="caution">
    <text evidence="1">The sequence shown here is derived from an EMBL/GenBank/DDBJ whole genome shotgun (WGS) entry which is preliminary data.</text>
</comment>
<gene>
    <name evidence="1" type="ORF">BN2614_LOCUS20</name>
</gene>